<evidence type="ECO:0000256" key="2">
    <source>
        <dbReference type="ARBA" id="ARBA00008150"/>
    </source>
</evidence>
<gene>
    <name evidence="7" type="ORF">J0I24_00545</name>
</gene>
<name>A0A8I1MUS7_THIA3</name>
<dbReference type="InterPro" id="IPR033434">
    <property type="entry name" value="MucB/RseB_N"/>
</dbReference>
<dbReference type="InterPro" id="IPR038484">
    <property type="entry name" value="MucB/RseB_C_sf"/>
</dbReference>
<keyword evidence="4" id="KW-0574">Periplasm</keyword>
<dbReference type="CDD" id="cd16327">
    <property type="entry name" value="RseB"/>
    <property type="match status" value="1"/>
</dbReference>
<organism evidence="7 8">
    <name type="scientific">Thiomonas arsenitoxydans (strain DSM 22701 / CIP 110005 / 3As)</name>
    <dbReference type="NCBI Taxonomy" id="426114"/>
    <lineage>
        <taxon>Bacteria</taxon>
        <taxon>Pseudomonadati</taxon>
        <taxon>Pseudomonadota</taxon>
        <taxon>Betaproteobacteria</taxon>
        <taxon>Burkholderiales</taxon>
        <taxon>Thiomonas</taxon>
    </lineage>
</organism>
<dbReference type="Gene3D" id="2.50.20.10">
    <property type="entry name" value="Lipoprotein localisation LolA/LolB/LppX"/>
    <property type="match status" value="1"/>
</dbReference>
<accession>A0A8I1MUS7</accession>
<dbReference type="Pfam" id="PF03888">
    <property type="entry name" value="MucB_RseB"/>
    <property type="match status" value="1"/>
</dbReference>
<dbReference type="Gene3D" id="3.30.200.100">
    <property type="entry name" value="MucB/RseB, C-terminal domain"/>
    <property type="match status" value="1"/>
</dbReference>
<dbReference type="PANTHER" id="PTHR38782:SF1">
    <property type="entry name" value="SIGMA-E FACTOR REGULATORY PROTEIN RSEB"/>
    <property type="match status" value="1"/>
</dbReference>
<dbReference type="AlphaFoldDB" id="A0A8I1MUS7"/>
<dbReference type="Proteomes" id="UP000664800">
    <property type="component" value="Unassembled WGS sequence"/>
</dbReference>
<feature type="domain" description="MucB/RseB C-terminal" evidence="6">
    <location>
        <begin position="265"/>
        <end position="362"/>
    </location>
</feature>
<dbReference type="InterPro" id="IPR033436">
    <property type="entry name" value="MucB/RseB_C"/>
</dbReference>
<evidence type="ECO:0000256" key="1">
    <source>
        <dbReference type="ARBA" id="ARBA00004418"/>
    </source>
</evidence>
<reference evidence="7" key="1">
    <citation type="submission" date="2021-02" db="EMBL/GenBank/DDBJ databases">
        <title>Thiocyanate and organic carbon inputs drive convergent selection for specific autotrophic Afipia and Thiobacillus strains within complex microbiomes.</title>
        <authorList>
            <person name="Huddy R.J."/>
            <person name="Sachdeva R."/>
            <person name="Kadzinga F."/>
            <person name="Kantor R.S."/>
            <person name="Harrison S.T.L."/>
            <person name="Banfield J.F."/>
        </authorList>
    </citation>
    <scope>NUCLEOTIDE SEQUENCE</scope>
    <source>
        <strain evidence="7">SCN18_13_7_16_R3_B_64_19</strain>
    </source>
</reference>
<comment type="caution">
    <text evidence="7">The sequence shown here is derived from an EMBL/GenBank/DDBJ whole genome shotgun (WGS) entry which is preliminary data.</text>
</comment>
<dbReference type="PIRSF" id="PIRSF005427">
    <property type="entry name" value="RseB"/>
    <property type="match status" value="1"/>
</dbReference>
<sequence length="366" mass="40089">MAGLQVFSARRWRRAIWLGSLVGLSGALWAAPALAWAAPALAAQEGQAPAAADPLAAAQSADAPAQRKGLEQWLQTVSAAARSLNYSGVFITQRGDEISTSSLVHYVLPQGHFERIETLDGQRRIMVSLNDEVRTSWPDYRLTLIDNQAGQASFPRLLKTTDGEVDRNYRLERGGLQRCAGFECRVSTLLPRDELRWGYRLWSLRDSQLLVKAQTLDAAGHVINQVAFTELKVNVAPRQSLVRDSLHQPPGYAVEQMKVVPVSLQSQGWALSSQVPGFKTVGVFRRSMSVGSKPSEVLQWLLSDGLASVSIFVQSAADLSEPVAPEQRVGGTLALSRRIGDSWLTVMGAVPERTLRRISEAIVRVQ</sequence>
<evidence type="ECO:0000259" key="6">
    <source>
        <dbReference type="Pfam" id="PF17188"/>
    </source>
</evidence>
<evidence type="ECO:0000313" key="8">
    <source>
        <dbReference type="Proteomes" id="UP000664800"/>
    </source>
</evidence>
<comment type="similarity">
    <text evidence="2">Belongs to the RseB family.</text>
</comment>
<dbReference type="InterPro" id="IPR005588">
    <property type="entry name" value="MucB_RseB"/>
</dbReference>
<proteinExistence type="inferred from homology"/>
<evidence type="ECO:0000256" key="4">
    <source>
        <dbReference type="ARBA" id="ARBA00022764"/>
    </source>
</evidence>
<dbReference type="EMBL" id="JAFKMR010000009">
    <property type="protein sequence ID" value="MBN8742774.1"/>
    <property type="molecule type" value="Genomic_DNA"/>
</dbReference>
<protein>
    <submittedName>
        <fullName evidence="7">MucB/RseB C-terminal domain-containing protein</fullName>
    </submittedName>
</protein>
<dbReference type="GO" id="GO:0032885">
    <property type="term" value="P:regulation of polysaccharide biosynthetic process"/>
    <property type="evidence" value="ECO:0007669"/>
    <property type="project" value="TreeGrafter"/>
</dbReference>
<feature type="domain" description="MucB/RseB N-terminal" evidence="5">
    <location>
        <begin position="71"/>
        <end position="239"/>
    </location>
</feature>
<evidence type="ECO:0000313" key="7">
    <source>
        <dbReference type="EMBL" id="MBN8742774.1"/>
    </source>
</evidence>
<comment type="subcellular location">
    <subcellularLocation>
        <location evidence="1">Periplasm</location>
    </subcellularLocation>
</comment>
<keyword evidence="3" id="KW-0732">Signal</keyword>
<evidence type="ECO:0000256" key="3">
    <source>
        <dbReference type="ARBA" id="ARBA00022729"/>
    </source>
</evidence>
<evidence type="ECO:0000259" key="5">
    <source>
        <dbReference type="Pfam" id="PF03888"/>
    </source>
</evidence>
<dbReference type="GO" id="GO:0030288">
    <property type="term" value="C:outer membrane-bounded periplasmic space"/>
    <property type="evidence" value="ECO:0007669"/>
    <property type="project" value="TreeGrafter"/>
</dbReference>
<dbReference type="Pfam" id="PF17188">
    <property type="entry name" value="MucB_RseB_C"/>
    <property type="match status" value="1"/>
</dbReference>
<dbReference type="GO" id="GO:0045152">
    <property type="term" value="F:antisigma factor binding"/>
    <property type="evidence" value="ECO:0007669"/>
    <property type="project" value="TreeGrafter"/>
</dbReference>
<dbReference type="PANTHER" id="PTHR38782">
    <property type="match status" value="1"/>
</dbReference>